<evidence type="ECO:0000256" key="10">
    <source>
        <dbReference type="SAM" id="MobiDB-lite"/>
    </source>
</evidence>
<reference evidence="12 13" key="1">
    <citation type="submission" date="2016-09" db="EMBL/GenBank/DDBJ databases">
        <title>Extensive genetic diversity and differential bi-allelic expression allows diatom success in the polar Southern Ocean.</title>
        <authorList>
            <consortium name="DOE Joint Genome Institute"/>
            <person name="Mock T."/>
            <person name="Otillar R.P."/>
            <person name="Strauss J."/>
            <person name="Dupont C."/>
            <person name="Frickenhaus S."/>
            <person name="Maumus F."/>
            <person name="Mcmullan M."/>
            <person name="Sanges R."/>
            <person name="Schmutz J."/>
            <person name="Toseland A."/>
            <person name="Valas R."/>
            <person name="Veluchamy A."/>
            <person name="Ward B.J."/>
            <person name="Allen A."/>
            <person name="Barry K."/>
            <person name="Falciatore A."/>
            <person name="Ferrante M."/>
            <person name="Fortunato A.E."/>
            <person name="Gloeckner G."/>
            <person name="Gruber A."/>
            <person name="Hipkin R."/>
            <person name="Janech M."/>
            <person name="Kroth P."/>
            <person name="Leese F."/>
            <person name="Lindquist E."/>
            <person name="Lyon B.R."/>
            <person name="Martin J."/>
            <person name="Mayer C."/>
            <person name="Parker M."/>
            <person name="Quesneville H."/>
            <person name="Raymond J."/>
            <person name="Uhlig C."/>
            <person name="Valentin K.U."/>
            <person name="Worden A.Z."/>
            <person name="Armbrust E.V."/>
            <person name="Bowler C."/>
            <person name="Green B."/>
            <person name="Moulton V."/>
            <person name="Van Oosterhout C."/>
            <person name="Grigoriev I."/>
        </authorList>
    </citation>
    <scope>NUCLEOTIDE SEQUENCE [LARGE SCALE GENOMIC DNA]</scope>
    <source>
        <strain evidence="12 13">CCMP1102</strain>
    </source>
</reference>
<organism evidence="12 13">
    <name type="scientific">Fragilariopsis cylindrus CCMP1102</name>
    <dbReference type="NCBI Taxonomy" id="635003"/>
    <lineage>
        <taxon>Eukaryota</taxon>
        <taxon>Sar</taxon>
        <taxon>Stramenopiles</taxon>
        <taxon>Ochrophyta</taxon>
        <taxon>Bacillariophyta</taxon>
        <taxon>Bacillariophyceae</taxon>
        <taxon>Bacillariophycidae</taxon>
        <taxon>Bacillariales</taxon>
        <taxon>Bacillariaceae</taxon>
        <taxon>Fragilariopsis</taxon>
    </lineage>
</organism>
<feature type="transmembrane region" description="Helical" evidence="11">
    <location>
        <begin position="29"/>
        <end position="48"/>
    </location>
</feature>
<dbReference type="GO" id="GO:0000139">
    <property type="term" value="C:Golgi membrane"/>
    <property type="evidence" value="ECO:0007669"/>
    <property type="project" value="UniProtKB-SubCell"/>
</dbReference>
<name>A0A1E7FNG5_9STRA</name>
<proteinExistence type="inferred from homology"/>
<dbReference type="KEGG" id="fcy:FRACYDRAFT_235730"/>
<comment type="subcellular location">
    <subcellularLocation>
        <location evidence="1">Golgi apparatus membrane</location>
        <topology evidence="1">Single-pass type II membrane protein</topology>
    </subcellularLocation>
</comment>
<dbReference type="EMBL" id="KV784355">
    <property type="protein sequence ID" value="OEU19674.1"/>
    <property type="molecule type" value="Genomic_DNA"/>
</dbReference>
<keyword evidence="4 11" id="KW-0812">Transmembrane</keyword>
<evidence type="ECO:0000256" key="8">
    <source>
        <dbReference type="ARBA" id="ARBA00023136"/>
    </source>
</evidence>
<evidence type="ECO:0000256" key="4">
    <source>
        <dbReference type="ARBA" id="ARBA00022692"/>
    </source>
</evidence>
<keyword evidence="5" id="KW-0735">Signal-anchor</keyword>
<sequence>MTVITKIKDAHSSSQVVIRQRNKEYRRRCRICFISALIFGYMTAYFFLSSNPKDMLPPGEISHVDRSITNTNSNDNTTFVEGKSSSSSLSSSLHESRLYDIQMMASSITRIYHAVPPSTWCVDDRLRQDQVKRRPMGLSYLKIPRAAGTTLKGINMRIAHNFAQRHNIGGCIRHDSSTVGMHYAQRDKLSYLWTFIRDPTDRALSVIGSKLSRQFLRSNKYYNRDSFNATAAAITTTSTPKQQPITTPSFRGSNSSSSSHNHNHEHSRSNNVLVDRTINMLQHDVDTNDGVVSEGRGGFQLQFGMQHYIDVYSAVDPINPIEVINPPRVLGHVSRMFNKYDFVGLVERFDESLVALQLLLGLESSDILYFAVNKKNQWQRAKVGRNEFVCRKPFDWEVDLLPESAIREYVTESSEWYAQNYGDNLLYQVANQSLDRTILQIGLDVFAYELKKFRSLLKLAHEECIPKFPCSFDGIDQFNESQYDCMDGSVACGHQCLDGVSTAVAAA</sequence>
<accession>A0A1E7FNG5</accession>
<dbReference type="Gene3D" id="3.40.50.300">
    <property type="entry name" value="P-loop containing nucleotide triphosphate hydrolases"/>
    <property type="match status" value="1"/>
</dbReference>
<keyword evidence="9" id="KW-0325">Glycoprotein</keyword>
<dbReference type="InterPro" id="IPR027417">
    <property type="entry name" value="P-loop_NTPase"/>
</dbReference>
<keyword evidence="8 11" id="KW-0472">Membrane</keyword>
<evidence type="ECO:0000313" key="12">
    <source>
        <dbReference type="EMBL" id="OEU19674.1"/>
    </source>
</evidence>
<dbReference type="GO" id="GO:0001733">
    <property type="term" value="F:galactosylceramide sulfotransferase activity"/>
    <property type="evidence" value="ECO:0007669"/>
    <property type="project" value="InterPro"/>
</dbReference>
<dbReference type="PANTHER" id="PTHR14647:SF87">
    <property type="entry name" value="PUTATIVE-RELATED"/>
    <property type="match status" value="1"/>
</dbReference>
<dbReference type="OrthoDB" id="46480at2759"/>
<evidence type="ECO:0000256" key="1">
    <source>
        <dbReference type="ARBA" id="ARBA00004323"/>
    </source>
</evidence>
<gene>
    <name evidence="12" type="ORF">FRACYDRAFT_235730</name>
</gene>
<evidence type="ECO:0000256" key="6">
    <source>
        <dbReference type="ARBA" id="ARBA00022989"/>
    </source>
</evidence>
<evidence type="ECO:0000256" key="7">
    <source>
        <dbReference type="ARBA" id="ARBA00023034"/>
    </source>
</evidence>
<dbReference type="InterPro" id="IPR009729">
    <property type="entry name" value="Gal-3-0_sulfotransfrase"/>
</dbReference>
<evidence type="ECO:0000313" key="13">
    <source>
        <dbReference type="Proteomes" id="UP000095751"/>
    </source>
</evidence>
<keyword evidence="6 11" id="KW-1133">Transmembrane helix</keyword>
<dbReference type="Proteomes" id="UP000095751">
    <property type="component" value="Unassembled WGS sequence"/>
</dbReference>
<keyword evidence="7" id="KW-0333">Golgi apparatus</keyword>
<evidence type="ECO:0000256" key="3">
    <source>
        <dbReference type="ARBA" id="ARBA00022679"/>
    </source>
</evidence>
<dbReference type="AlphaFoldDB" id="A0A1E7FNG5"/>
<dbReference type="GO" id="GO:0009247">
    <property type="term" value="P:glycolipid biosynthetic process"/>
    <property type="evidence" value="ECO:0007669"/>
    <property type="project" value="InterPro"/>
</dbReference>
<keyword evidence="13" id="KW-1185">Reference proteome</keyword>
<evidence type="ECO:0000256" key="2">
    <source>
        <dbReference type="ARBA" id="ARBA00008124"/>
    </source>
</evidence>
<comment type="similarity">
    <text evidence="2">Belongs to the galactose-3-O-sulfotransferase family.</text>
</comment>
<protein>
    <submittedName>
        <fullName evidence="12">Uncharacterized protein</fullName>
    </submittedName>
</protein>
<keyword evidence="3" id="KW-0808">Transferase</keyword>
<evidence type="ECO:0000256" key="11">
    <source>
        <dbReference type="SAM" id="Phobius"/>
    </source>
</evidence>
<dbReference type="InParanoid" id="A0A1E7FNG5"/>
<feature type="region of interest" description="Disordered" evidence="10">
    <location>
        <begin position="234"/>
        <end position="269"/>
    </location>
</feature>
<dbReference type="PANTHER" id="PTHR14647">
    <property type="entry name" value="GALACTOSE-3-O-SULFOTRANSFERASE"/>
    <property type="match status" value="1"/>
</dbReference>
<evidence type="ECO:0000256" key="5">
    <source>
        <dbReference type="ARBA" id="ARBA00022968"/>
    </source>
</evidence>
<evidence type="ECO:0000256" key="9">
    <source>
        <dbReference type="ARBA" id="ARBA00023180"/>
    </source>
</evidence>
<feature type="compositionally biased region" description="Polar residues" evidence="10">
    <location>
        <begin position="240"/>
        <end position="252"/>
    </location>
</feature>